<dbReference type="GO" id="GO:0005524">
    <property type="term" value="F:ATP binding"/>
    <property type="evidence" value="ECO:0007669"/>
    <property type="project" value="UniProtKB-KW"/>
</dbReference>
<dbReference type="PROSITE" id="PS50893">
    <property type="entry name" value="ABC_TRANSPORTER_2"/>
    <property type="match status" value="1"/>
</dbReference>
<keyword evidence="4 6" id="KW-0067">ATP-binding</keyword>
<dbReference type="PROSITE" id="PS00211">
    <property type="entry name" value="ABC_TRANSPORTER_1"/>
    <property type="match status" value="1"/>
</dbReference>
<dbReference type="InterPro" id="IPR003593">
    <property type="entry name" value="AAA+_ATPase"/>
</dbReference>
<dbReference type="InterPro" id="IPR003439">
    <property type="entry name" value="ABC_transporter-like_ATP-bd"/>
</dbReference>
<evidence type="ECO:0000256" key="2">
    <source>
        <dbReference type="ARBA" id="ARBA00022448"/>
    </source>
</evidence>
<proteinExistence type="inferred from homology"/>
<reference evidence="6 7" key="1">
    <citation type="submission" date="2016-12" db="EMBL/GenBank/DDBJ databases">
        <title>The new phylogeny of genus Mycobacterium.</title>
        <authorList>
            <person name="Tortoli E."/>
            <person name="Trovato A."/>
            <person name="Cirillo D.M."/>
        </authorList>
    </citation>
    <scope>NUCLEOTIDE SEQUENCE [LARGE SCALE GENOMIC DNA]</scope>
    <source>
        <strain evidence="6 7">DSM 44223</strain>
    </source>
</reference>
<keyword evidence="3" id="KW-0547">Nucleotide-binding</keyword>
<accession>A0A1X0IU79</accession>
<evidence type="ECO:0000313" key="6">
    <source>
        <dbReference type="EMBL" id="ORB52289.1"/>
    </source>
</evidence>
<keyword evidence="2" id="KW-0813">Transport</keyword>
<comment type="similarity">
    <text evidence="1">Belongs to the ABC transporter superfamily.</text>
</comment>
<dbReference type="GO" id="GO:0016887">
    <property type="term" value="F:ATP hydrolysis activity"/>
    <property type="evidence" value="ECO:0007669"/>
    <property type="project" value="InterPro"/>
</dbReference>
<dbReference type="OrthoDB" id="9097991at2"/>
<dbReference type="SMART" id="SM00382">
    <property type="entry name" value="AAA"/>
    <property type="match status" value="1"/>
</dbReference>
<organism evidence="6 7">
    <name type="scientific">Mycolicibacterium rhodesiae</name>
    <name type="common">Mycobacterium rhodesiae</name>
    <dbReference type="NCBI Taxonomy" id="36814"/>
    <lineage>
        <taxon>Bacteria</taxon>
        <taxon>Bacillati</taxon>
        <taxon>Actinomycetota</taxon>
        <taxon>Actinomycetes</taxon>
        <taxon>Mycobacteriales</taxon>
        <taxon>Mycobacteriaceae</taxon>
        <taxon>Mycolicibacterium</taxon>
    </lineage>
</organism>
<dbReference type="InterPro" id="IPR015854">
    <property type="entry name" value="ABC_transpr_LolD-like"/>
</dbReference>
<dbReference type="SUPFAM" id="SSF52540">
    <property type="entry name" value="P-loop containing nucleoside triphosphate hydrolases"/>
    <property type="match status" value="1"/>
</dbReference>
<dbReference type="InterPro" id="IPR017911">
    <property type="entry name" value="MacB-like_ATP-bd"/>
</dbReference>
<dbReference type="InterPro" id="IPR027417">
    <property type="entry name" value="P-loop_NTPase"/>
</dbReference>
<dbReference type="RefSeq" id="WP_083120280.1">
    <property type="nucleotide sequence ID" value="NZ_JACKUO010000026.1"/>
</dbReference>
<feature type="domain" description="ABC transporter" evidence="5">
    <location>
        <begin position="24"/>
        <end position="238"/>
    </location>
</feature>
<protein>
    <submittedName>
        <fullName evidence="6">ABC transporter ATP-binding protein</fullName>
    </submittedName>
</protein>
<name>A0A1X0IU79_MYCRH</name>
<dbReference type="GO" id="GO:0005886">
    <property type="term" value="C:plasma membrane"/>
    <property type="evidence" value="ECO:0007669"/>
    <property type="project" value="TreeGrafter"/>
</dbReference>
<evidence type="ECO:0000256" key="4">
    <source>
        <dbReference type="ARBA" id="ARBA00022840"/>
    </source>
</evidence>
<dbReference type="PANTHER" id="PTHR24220:SF689">
    <property type="entry name" value="LIPOPROTEIN-RELEASING SYSTEM ATP-BINDING PROTEIN LOLD"/>
    <property type="match status" value="1"/>
</dbReference>
<dbReference type="GO" id="GO:0022857">
    <property type="term" value="F:transmembrane transporter activity"/>
    <property type="evidence" value="ECO:0007669"/>
    <property type="project" value="TreeGrafter"/>
</dbReference>
<evidence type="ECO:0000256" key="1">
    <source>
        <dbReference type="ARBA" id="ARBA00005417"/>
    </source>
</evidence>
<gene>
    <name evidence="6" type="ORF">BST42_15075</name>
</gene>
<dbReference type="EMBL" id="MVIH01000006">
    <property type="protein sequence ID" value="ORB52289.1"/>
    <property type="molecule type" value="Genomic_DNA"/>
</dbReference>
<dbReference type="PANTHER" id="PTHR24220">
    <property type="entry name" value="IMPORT ATP-BINDING PROTEIN"/>
    <property type="match status" value="1"/>
</dbReference>
<sequence length="239" mass="25078">MTTPEAGQALTATAVPSQGSKPVLEAVSLYRFFRAGDEETLALRGVSLTVYPGELVAVVGPSGSGKSTLLSCLAGLDEPDGGTVRLRGQRISHQSEQLRCQLRARHMGLLYQDRNLLTTLTIEQNLLLIQRLASRSAHTHPTVLLASLNIAERANAYPEQLSGGELARAGLAVALANDPEVVLADEPTGELDTATETDVLALLRERAATGAAIVIASHSPAVAASADRVVTLSDGQMVP</sequence>
<dbReference type="Gene3D" id="3.40.50.300">
    <property type="entry name" value="P-loop containing nucleotide triphosphate hydrolases"/>
    <property type="match status" value="1"/>
</dbReference>
<evidence type="ECO:0000313" key="7">
    <source>
        <dbReference type="Proteomes" id="UP000192534"/>
    </source>
</evidence>
<dbReference type="InterPro" id="IPR017871">
    <property type="entry name" value="ABC_transporter-like_CS"/>
</dbReference>
<evidence type="ECO:0000259" key="5">
    <source>
        <dbReference type="PROSITE" id="PS50893"/>
    </source>
</evidence>
<evidence type="ECO:0000256" key="3">
    <source>
        <dbReference type="ARBA" id="ARBA00022741"/>
    </source>
</evidence>
<keyword evidence="7" id="KW-1185">Reference proteome</keyword>
<dbReference type="AlphaFoldDB" id="A0A1X0IU79"/>
<dbReference type="Pfam" id="PF00005">
    <property type="entry name" value="ABC_tran"/>
    <property type="match status" value="1"/>
</dbReference>
<comment type="caution">
    <text evidence="6">The sequence shown here is derived from an EMBL/GenBank/DDBJ whole genome shotgun (WGS) entry which is preliminary data.</text>
</comment>
<dbReference type="CDD" id="cd03255">
    <property type="entry name" value="ABC_MJ0796_LolCDE_FtsE"/>
    <property type="match status" value="1"/>
</dbReference>
<dbReference type="Proteomes" id="UP000192534">
    <property type="component" value="Unassembled WGS sequence"/>
</dbReference>